<reference evidence="3" key="3">
    <citation type="submission" date="2025-04" db="UniProtKB">
        <authorList>
            <consortium name="RefSeq"/>
        </authorList>
    </citation>
    <scope>IDENTIFICATION</scope>
    <source>
        <strain evidence="3">CBS 781.70</strain>
    </source>
</reference>
<dbReference type="Proteomes" id="UP000504638">
    <property type="component" value="Unplaced"/>
</dbReference>
<name>A0A6G1FUD2_9PEZI</name>
<dbReference type="EMBL" id="ML975173">
    <property type="protein sequence ID" value="KAF1809384.1"/>
    <property type="molecule type" value="Genomic_DNA"/>
</dbReference>
<sequence length="370" mass="40977">MSLRPTQSGSGFLSFNSMPPRLHITADTEEFDIDTIQQWRDEGFDVTYLPRRGGGRPYADKLTSLADDLELGEAYAIVAYGQAATDCLIVHQKPMPHLCALICFYPSDIPNPTASYPTQMQLQVHLAAGQGFAPKFPAFVYDGVSPGFAENDVDEFDPAASGLSWSRALSAVRRGFKMDVDLEKVVGVGLPVGGLYESLEYPQINPASRMKHTVPEPYVNYVSSQTGGVDRPTIMRFYQNFFAPLPPSLSTRLVSRIASVDRVVSEFILTFRHTHVIPFLLPGVPPTNKPVQIPMVSILAVRGKKLEHEHVYWDQASVLEQIGGLDPNAVPEDWKRKGCKRLPVIGVDQAKGVYDIEEIADDMNKLVKGW</sequence>
<dbReference type="InterPro" id="IPR009959">
    <property type="entry name" value="Cyclase_SnoaL-like"/>
</dbReference>
<dbReference type="PANTHER" id="PTHR38436">
    <property type="entry name" value="POLYKETIDE CYCLASE SNOAL-LIKE DOMAIN"/>
    <property type="match status" value="1"/>
</dbReference>
<dbReference type="InterPro" id="IPR032710">
    <property type="entry name" value="NTF2-like_dom_sf"/>
</dbReference>
<reference evidence="1 3" key="1">
    <citation type="submission" date="2020-01" db="EMBL/GenBank/DDBJ databases">
        <authorList>
            <consortium name="DOE Joint Genome Institute"/>
            <person name="Haridas S."/>
            <person name="Albert R."/>
            <person name="Binder M."/>
            <person name="Bloem J."/>
            <person name="Labutti K."/>
            <person name="Salamov A."/>
            <person name="Andreopoulos B."/>
            <person name="Baker S.E."/>
            <person name="Barry K."/>
            <person name="Bills G."/>
            <person name="Bluhm B.H."/>
            <person name="Cannon C."/>
            <person name="Castanera R."/>
            <person name="Culley D.E."/>
            <person name="Daum C."/>
            <person name="Ezra D."/>
            <person name="Gonzalez J.B."/>
            <person name="Henrissat B."/>
            <person name="Kuo A."/>
            <person name="Liang C."/>
            <person name="Lipzen A."/>
            <person name="Lutzoni F."/>
            <person name="Magnuson J."/>
            <person name="Mondo S."/>
            <person name="Nolan M."/>
            <person name="Ohm R."/>
            <person name="Pangilinan J."/>
            <person name="Park H.-J."/>
            <person name="Ramirez L."/>
            <person name="Alfaro M."/>
            <person name="Sun H."/>
            <person name="Tritt A."/>
            <person name="Yoshinaga Y."/>
            <person name="Zwiers L.-H."/>
            <person name="Turgeon B.G."/>
            <person name="Goodwin S.B."/>
            <person name="Spatafora J.W."/>
            <person name="Crous P.W."/>
            <person name="Grigoriev I.V."/>
        </authorList>
    </citation>
    <scope>NUCLEOTIDE SEQUENCE</scope>
    <source>
        <strain evidence="1 3">CBS 781.70</strain>
    </source>
</reference>
<dbReference type="SUPFAM" id="SSF54427">
    <property type="entry name" value="NTF2-like"/>
    <property type="match status" value="1"/>
</dbReference>
<proteinExistence type="predicted"/>
<dbReference type="GO" id="GO:0030638">
    <property type="term" value="P:polyketide metabolic process"/>
    <property type="evidence" value="ECO:0007669"/>
    <property type="project" value="InterPro"/>
</dbReference>
<evidence type="ECO:0000313" key="2">
    <source>
        <dbReference type="Proteomes" id="UP000504638"/>
    </source>
</evidence>
<dbReference type="AlphaFoldDB" id="A0A6G1FUD2"/>
<dbReference type="OrthoDB" id="5440at2759"/>
<dbReference type="RefSeq" id="XP_033531015.1">
    <property type="nucleotide sequence ID" value="XM_033680157.1"/>
</dbReference>
<gene>
    <name evidence="1 3" type="ORF">P152DRAFT_461570</name>
</gene>
<organism evidence="1">
    <name type="scientific">Eremomyces bilateralis CBS 781.70</name>
    <dbReference type="NCBI Taxonomy" id="1392243"/>
    <lineage>
        <taxon>Eukaryota</taxon>
        <taxon>Fungi</taxon>
        <taxon>Dikarya</taxon>
        <taxon>Ascomycota</taxon>
        <taxon>Pezizomycotina</taxon>
        <taxon>Dothideomycetes</taxon>
        <taxon>Dothideomycetes incertae sedis</taxon>
        <taxon>Eremomycetales</taxon>
        <taxon>Eremomycetaceae</taxon>
        <taxon>Eremomyces</taxon>
    </lineage>
</organism>
<dbReference type="Gene3D" id="3.10.450.50">
    <property type="match status" value="1"/>
</dbReference>
<accession>A0A6G1FUD2</accession>
<dbReference type="GeneID" id="54420727"/>
<evidence type="ECO:0000313" key="3">
    <source>
        <dbReference type="RefSeq" id="XP_033531015.1"/>
    </source>
</evidence>
<evidence type="ECO:0008006" key="4">
    <source>
        <dbReference type="Google" id="ProtNLM"/>
    </source>
</evidence>
<dbReference type="PANTHER" id="PTHR38436:SF3">
    <property type="entry name" value="CARBOXYMETHYLENEBUTENOLIDASE-RELATED"/>
    <property type="match status" value="1"/>
</dbReference>
<evidence type="ECO:0000313" key="1">
    <source>
        <dbReference type="EMBL" id="KAF1809384.1"/>
    </source>
</evidence>
<protein>
    <recommendedName>
        <fullName evidence="4">Dienelactone hydrolase</fullName>
    </recommendedName>
</protein>
<keyword evidence="2" id="KW-1185">Reference proteome</keyword>
<reference evidence="3" key="2">
    <citation type="submission" date="2020-04" db="EMBL/GenBank/DDBJ databases">
        <authorList>
            <consortium name="NCBI Genome Project"/>
        </authorList>
    </citation>
    <scope>NUCLEOTIDE SEQUENCE</scope>
    <source>
        <strain evidence="3">CBS 781.70</strain>
    </source>
</reference>